<feature type="compositionally biased region" description="Low complexity" evidence="1">
    <location>
        <begin position="246"/>
        <end position="264"/>
    </location>
</feature>
<evidence type="ECO:0000256" key="1">
    <source>
        <dbReference type="SAM" id="MobiDB-lite"/>
    </source>
</evidence>
<keyword evidence="3" id="KW-1185">Reference proteome</keyword>
<dbReference type="EMBL" id="JAWHQM010000010">
    <property type="protein sequence ID" value="KAK5628886.1"/>
    <property type="molecule type" value="Genomic_DNA"/>
</dbReference>
<comment type="caution">
    <text evidence="2">The sequence shown here is derived from an EMBL/GenBank/DDBJ whole genome shotgun (WGS) entry which is preliminary data.</text>
</comment>
<feature type="compositionally biased region" description="Polar residues" evidence="1">
    <location>
        <begin position="204"/>
        <end position="214"/>
    </location>
</feature>
<dbReference type="AlphaFoldDB" id="A0AAN7UP34"/>
<accession>A0AAN7UP34</accession>
<evidence type="ECO:0000313" key="2">
    <source>
        <dbReference type="EMBL" id="KAK5628886.1"/>
    </source>
</evidence>
<reference evidence="2 3" key="1">
    <citation type="submission" date="2023-10" db="EMBL/GenBank/DDBJ databases">
        <title>Draft genome sequence of Xylaria bambusicola isolate GMP-LS, the root and basal stem rot pathogen of sugarcane in Indonesia.</title>
        <authorList>
            <person name="Selvaraj P."/>
            <person name="Muralishankar V."/>
            <person name="Muruganantham S."/>
            <person name="Sp S."/>
            <person name="Haryani S."/>
            <person name="Lau K.J.X."/>
            <person name="Naqvi N.I."/>
        </authorList>
    </citation>
    <scope>NUCLEOTIDE SEQUENCE [LARGE SCALE GENOMIC DNA]</scope>
    <source>
        <strain evidence="2">GMP-LS</strain>
    </source>
</reference>
<dbReference type="Proteomes" id="UP001305414">
    <property type="component" value="Unassembled WGS sequence"/>
</dbReference>
<feature type="compositionally biased region" description="Polar residues" evidence="1">
    <location>
        <begin position="186"/>
        <end position="197"/>
    </location>
</feature>
<gene>
    <name evidence="2" type="ORF">RRF57_004601</name>
</gene>
<feature type="region of interest" description="Disordered" evidence="1">
    <location>
        <begin position="1"/>
        <end position="67"/>
    </location>
</feature>
<proteinExistence type="predicted"/>
<feature type="region of interest" description="Disordered" evidence="1">
    <location>
        <begin position="186"/>
        <end position="270"/>
    </location>
</feature>
<feature type="compositionally biased region" description="Basic and acidic residues" evidence="1">
    <location>
        <begin position="23"/>
        <end position="37"/>
    </location>
</feature>
<sequence>MAGNGSTEPSKASVMEAMMNDLGPHRLEELARDDARMSRQRRARPAAPTQPRSARLRNNGKASNGLAEKYRADALETAAIREGKFDDDDAAAVKNLDPLDGGNAHRMNRLVGRSIKHEHNPVQYDPRSSEPTYSRKFKLTNKDPNVSRRPDVCNATHGGPVLRGFCPEGGEVKRWHSGRLVGEINNITNSPSLSASQGHAPPGSKSSPEKSIQTPGHGRGRGRGRGGAQSPFRPLPRDEWVPPHLRQSSGSRSPVPPSAAVSRQTSPRPSQFTIEDTALGSLENPHKTAKLDAREIFFQDNVHVVQYDGPNLPVKGQITIYELLDAPICVWELMIEDKEIRRGDVRELLEVLENGSMSYLRRHRTGGPVRSNPLRFTDIDRAKKFVQEANFRRNQYIGSSETIYDETTVRLSPAQHAAICKAAVEPVAEKTQQMAMPQPQTPPKAVAVNHQRIGSGWSDKDLISFSPGLPIQSQQNDSRARLEREQSVKVKQLNLAEEATKALRHVEVGTVRHLSPASLQVVAEISKEYDQLTHRSTLLSIALDTPNRDPAFLTTLTHLAQKQKFLNLSHDDQKDCLSVICSIVRHGDARIVRSQEEILALRSEEACPEAIKELNALIQRQRGRVPISQPAHVRSLTADTMTRLAGQLEMLSMK</sequence>
<evidence type="ECO:0000313" key="3">
    <source>
        <dbReference type="Proteomes" id="UP001305414"/>
    </source>
</evidence>
<feature type="region of interest" description="Disordered" evidence="1">
    <location>
        <begin position="114"/>
        <end position="152"/>
    </location>
</feature>
<protein>
    <submittedName>
        <fullName evidence="2">Uncharacterized protein</fullName>
    </submittedName>
</protein>
<name>A0AAN7UP34_9PEZI</name>
<organism evidence="2 3">
    <name type="scientific">Xylaria bambusicola</name>
    <dbReference type="NCBI Taxonomy" id="326684"/>
    <lineage>
        <taxon>Eukaryota</taxon>
        <taxon>Fungi</taxon>
        <taxon>Dikarya</taxon>
        <taxon>Ascomycota</taxon>
        <taxon>Pezizomycotina</taxon>
        <taxon>Sordariomycetes</taxon>
        <taxon>Xylariomycetidae</taxon>
        <taxon>Xylariales</taxon>
        <taxon>Xylariaceae</taxon>
        <taxon>Xylaria</taxon>
    </lineage>
</organism>
<feature type="compositionally biased region" description="Polar residues" evidence="1">
    <location>
        <begin position="1"/>
        <end position="10"/>
    </location>
</feature>